<dbReference type="Pfam" id="PF00098">
    <property type="entry name" value="zf-CCHC"/>
    <property type="match status" value="1"/>
</dbReference>
<evidence type="ECO:0000256" key="2">
    <source>
        <dbReference type="SAM" id="MobiDB-lite"/>
    </source>
</evidence>
<evidence type="ECO:0000313" key="4">
    <source>
        <dbReference type="Ensembl" id="ENSMMDP00005018027.1"/>
    </source>
</evidence>
<name>A0A667XRT9_9TELE</name>
<keyword evidence="5" id="KW-1185">Reference proteome</keyword>
<dbReference type="GO" id="GO:0008270">
    <property type="term" value="F:zinc ion binding"/>
    <property type="evidence" value="ECO:0007669"/>
    <property type="project" value="UniProtKB-KW"/>
</dbReference>
<dbReference type="SMART" id="SM00343">
    <property type="entry name" value="ZnF_C2HC"/>
    <property type="match status" value="1"/>
</dbReference>
<feature type="compositionally biased region" description="Low complexity" evidence="2">
    <location>
        <begin position="456"/>
        <end position="466"/>
    </location>
</feature>
<dbReference type="Proteomes" id="UP000472263">
    <property type="component" value="Unassembled WGS sequence"/>
</dbReference>
<dbReference type="PANTHER" id="PTHR33166">
    <property type="entry name" value="GAG_P30 DOMAIN-CONTAINING PROTEIN"/>
    <property type="match status" value="1"/>
</dbReference>
<keyword evidence="1" id="KW-0863">Zinc-finger</keyword>
<dbReference type="AlphaFoldDB" id="A0A667XRT9"/>
<feature type="region of interest" description="Disordered" evidence="2">
    <location>
        <begin position="77"/>
        <end position="161"/>
    </location>
</feature>
<feature type="region of interest" description="Disordered" evidence="2">
    <location>
        <begin position="449"/>
        <end position="477"/>
    </location>
</feature>
<evidence type="ECO:0000259" key="3">
    <source>
        <dbReference type="PROSITE" id="PS50158"/>
    </source>
</evidence>
<protein>
    <recommendedName>
        <fullName evidence="3">CCHC-type domain-containing protein</fullName>
    </recommendedName>
</protein>
<feature type="domain" description="CCHC-type" evidence="3">
    <location>
        <begin position="479"/>
        <end position="495"/>
    </location>
</feature>
<keyword evidence="1" id="KW-0862">Zinc</keyword>
<dbReference type="InParanoid" id="A0A667XRT9"/>
<sequence length="512" mass="57318">MNTKYGSGSLKYLKFWTTQCGFPEGGSLSKKQLLKLEACLKEKEQQVRSKKRISKKSLEEIEGQKKCFDMWKRECESREAKQKRKVSKEGKHEGKALTTQEPQQPPPYNPGLSSSSFPRLSVGGGEREQEDWAPPPQPPREEAAQPPPLQPVPALYPPLPTAEISPPTNLLLSATNPFSYMTPRKPPPVSPIAKHTRAKQPTTASLQLPMIEFPGPDGQPVLVYRGYDGEMMTASSSLPPLTQGGETFTKHLLDFCKAWRPTAHELDRILRKILPADAYLKVSPISRVDLNFRAETAEWDDDGRWEEHIIRLVNHIKTTFPVKVNMEAIRNCKQEEGESFVQYFSRLTEACDRHSGHKVPAGGWGNEEGSFESVLKMALRDGTNPAITRAVQQSLIGGWSENRIVDIVKHCKHAELQNKEHTKKIKEREAKAAADASFAMAQLASNYLPYREGENSNRGQGRGARSQGRENGGQLTDDRCFNCGKTGHWKNECPNKGKNTGIRISAKANERN</sequence>
<evidence type="ECO:0000313" key="5">
    <source>
        <dbReference type="Proteomes" id="UP000472263"/>
    </source>
</evidence>
<dbReference type="InterPro" id="IPR001878">
    <property type="entry name" value="Znf_CCHC"/>
</dbReference>
<organism evidence="4 5">
    <name type="scientific">Myripristis murdjan</name>
    <name type="common">pinecone soldierfish</name>
    <dbReference type="NCBI Taxonomy" id="586833"/>
    <lineage>
        <taxon>Eukaryota</taxon>
        <taxon>Metazoa</taxon>
        <taxon>Chordata</taxon>
        <taxon>Craniata</taxon>
        <taxon>Vertebrata</taxon>
        <taxon>Euteleostomi</taxon>
        <taxon>Actinopterygii</taxon>
        <taxon>Neopterygii</taxon>
        <taxon>Teleostei</taxon>
        <taxon>Neoteleostei</taxon>
        <taxon>Acanthomorphata</taxon>
        <taxon>Holocentriformes</taxon>
        <taxon>Holocentridae</taxon>
        <taxon>Myripristis</taxon>
    </lineage>
</organism>
<accession>A0A667XRT9</accession>
<evidence type="ECO:0000256" key="1">
    <source>
        <dbReference type="PROSITE-ProRule" id="PRU00047"/>
    </source>
</evidence>
<dbReference type="Gene3D" id="4.10.60.10">
    <property type="entry name" value="Zinc finger, CCHC-type"/>
    <property type="match status" value="1"/>
</dbReference>
<dbReference type="InterPro" id="IPR050462">
    <property type="entry name" value="Retroviral_Gag-Pol_poly"/>
</dbReference>
<feature type="region of interest" description="Disordered" evidence="2">
    <location>
        <begin position="492"/>
        <end position="512"/>
    </location>
</feature>
<dbReference type="PROSITE" id="PS50158">
    <property type="entry name" value="ZF_CCHC"/>
    <property type="match status" value="1"/>
</dbReference>
<dbReference type="InterPro" id="IPR036875">
    <property type="entry name" value="Znf_CCHC_sf"/>
</dbReference>
<dbReference type="Ensembl" id="ENSMMDT00005018474.1">
    <property type="protein sequence ID" value="ENSMMDP00005018027.1"/>
    <property type="gene ID" value="ENSMMDG00005009033.1"/>
</dbReference>
<reference evidence="4" key="1">
    <citation type="submission" date="2025-08" db="UniProtKB">
        <authorList>
            <consortium name="Ensembl"/>
        </authorList>
    </citation>
    <scope>IDENTIFICATION</scope>
</reference>
<feature type="compositionally biased region" description="Pro residues" evidence="2">
    <location>
        <begin position="145"/>
        <end position="160"/>
    </location>
</feature>
<reference evidence="4" key="2">
    <citation type="submission" date="2025-09" db="UniProtKB">
        <authorList>
            <consortium name="Ensembl"/>
        </authorList>
    </citation>
    <scope>IDENTIFICATION</scope>
</reference>
<dbReference type="GO" id="GO:0003676">
    <property type="term" value="F:nucleic acid binding"/>
    <property type="evidence" value="ECO:0007669"/>
    <property type="project" value="InterPro"/>
</dbReference>
<dbReference type="SUPFAM" id="SSF57756">
    <property type="entry name" value="Retrovirus zinc finger-like domains"/>
    <property type="match status" value="1"/>
</dbReference>
<proteinExistence type="predicted"/>
<keyword evidence="1" id="KW-0479">Metal-binding</keyword>